<gene>
    <name evidence="2" type="ORF">LIER_44100</name>
</gene>
<dbReference type="AlphaFoldDB" id="A0AAV3PHZ3"/>
<proteinExistence type="predicted"/>
<comment type="caution">
    <text evidence="2">The sequence shown here is derived from an EMBL/GenBank/DDBJ whole genome shotgun (WGS) entry which is preliminary data.</text>
</comment>
<evidence type="ECO:0000313" key="3">
    <source>
        <dbReference type="Proteomes" id="UP001454036"/>
    </source>
</evidence>
<dbReference type="Proteomes" id="UP001454036">
    <property type="component" value="Unassembled WGS sequence"/>
</dbReference>
<evidence type="ECO:0000313" key="2">
    <source>
        <dbReference type="EMBL" id="GAA0151354.1"/>
    </source>
</evidence>
<sequence length="112" mass="11939">MAQTKRTAFFLMAQTKRTAFLKSSPPLKRSRSVGCWGVKMASSPLSPPTPPPPPPPETLRGSLSSKGSPRAGCLHCSFTHLQPSRDAEGPRSISTDTPPAGLMIRGPFLLSP</sequence>
<dbReference type="EMBL" id="BAABME010048021">
    <property type="protein sequence ID" value="GAA0151354.1"/>
    <property type="molecule type" value="Genomic_DNA"/>
</dbReference>
<feature type="region of interest" description="Disordered" evidence="1">
    <location>
        <begin position="38"/>
        <end position="112"/>
    </location>
</feature>
<organism evidence="2 3">
    <name type="scientific">Lithospermum erythrorhizon</name>
    <name type="common">Purple gromwell</name>
    <name type="synonym">Lithospermum officinale var. erythrorhizon</name>
    <dbReference type="NCBI Taxonomy" id="34254"/>
    <lineage>
        <taxon>Eukaryota</taxon>
        <taxon>Viridiplantae</taxon>
        <taxon>Streptophyta</taxon>
        <taxon>Embryophyta</taxon>
        <taxon>Tracheophyta</taxon>
        <taxon>Spermatophyta</taxon>
        <taxon>Magnoliopsida</taxon>
        <taxon>eudicotyledons</taxon>
        <taxon>Gunneridae</taxon>
        <taxon>Pentapetalae</taxon>
        <taxon>asterids</taxon>
        <taxon>lamiids</taxon>
        <taxon>Boraginales</taxon>
        <taxon>Boraginaceae</taxon>
        <taxon>Boraginoideae</taxon>
        <taxon>Lithospermeae</taxon>
        <taxon>Lithospermum</taxon>
    </lineage>
</organism>
<keyword evidence="3" id="KW-1185">Reference proteome</keyword>
<feature type="compositionally biased region" description="Pro residues" evidence="1">
    <location>
        <begin position="45"/>
        <end position="57"/>
    </location>
</feature>
<protein>
    <submittedName>
        <fullName evidence="2">Uncharacterized protein</fullName>
    </submittedName>
</protein>
<evidence type="ECO:0000256" key="1">
    <source>
        <dbReference type="SAM" id="MobiDB-lite"/>
    </source>
</evidence>
<reference evidence="2 3" key="1">
    <citation type="submission" date="2024-01" db="EMBL/GenBank/DDBJ databases">
        <title>The complete chloroplast genome sequence of Lithospermum erythrorhizon: insights into the phylogenetic relationship among Boraginaceae species and the maternal lineages of purple gromwells.</title>
        <authorList>
            <person name="Okada T."/>
            <person name="Watanabe K."/>
        </authorList>
    </citation>
    <scope>NUCLEOTIDE SEQUENCE [LARGE SCALE GENOMIC DNA]</scope>
</reference>
<accession>A0AAV3PHZ3</accession>
<name>A0AAV3PHZ3_LITER</name>